<evidence type="ECO:0000256" key="10">
    <source>
        <dbReference type="SAM" id="MobiDB-lite"/>
    </source>
</evidence>
<dbReference type="GO" id="GO:0008270">
    <property type="term" value="F:zinc ion binding"/>
    <property type="evidence" value="ECO:0007669"/>
    <property type="project" value="UniProtKB-KW"/>
</dbReference>
<protein>
    <submittedName>
        <fullName evidence="12">Zinc finger protein</fullName>
    </submittedName>
</protein>
<dbReference type="HOGENOM" id="CLU_365711_0_0_1"/>
<dbReference type="GO" id="GO:0005634">
    <property type="term" value="C:nucleus"/>
    <property type="evidence" value="ECO:0007669"/>
    <property type="project" value="UniProtKB-SubCell"/>
</dbReference>
<feature type="compositionally biased region" description="Low complexity" evidence="10">
    <location>
        <begin position="550"/>
        <end position="561"/>
    </location>
</feature>
<evidence type="ECO:0000313" key="12">
    <source>
        <dbReference type="EMBL" id="CCH42038.1"/>
    </source>
</evidence>
<dbReference type="GO" id="GO:0000978">
    <property type="term" value="F:RNA polymerase II cis-regulatory region sequence-specific DNA binding"/>
    <property type="evidence" value="ECO:0007669"/>
    <property type="project" value="TreeGrafter"/>
</dbReference>
<keyword evidence="4 9" id="KW-0863">Zinc-finger</keyword>
<dbReference type="Gene3D" id="3.30.160.60">
    <property type="entry name" value="Classic Zinc Finger"/>
    <property type="match status" value="3"/>
</dbReference>
<feature type="region of interest" description="Disordered" evidence="10">
    <location>
        <begin position="744"/>
        <end position="763"/>
    </location>
</feature>
<dbReference type="GO" id="GO:0000981">
    <property type="term" value="F:DNA-binding transcription factor activity, RNA polymerase II-specific"/>
    <property type="evidence" value="ECO:0007669"/>
    <property type="project" value="TreeGrafter"/>
</dbReference>
<keyword evidence="13" id="KW-1185">Reference proteome</keyword>
<evidence type="ECO:0000259" key="11">
    <source>
        <dbReference type="PROSITE" id="PS50157"/>
    </source>
</evidence>
<feature type="compositionally biased region" description="Polar residues" evidence="10">
    <location>
        <begin position="305"/>
        <end position="320"/>
    </location>
</feature>
<comment type="subcellular location">
    <subcellularLocation>
        <location evidence="1">Nucleus</location>
    </subcellularLocation>
</comment>
<feature type="domain" description="C2H2-type" evidence="11">
    <location>
        <begin position="603"/>
        <end position="630"/>
    </location>
</feature>
<keyword evidence="2" id="KW-0479">Metal-binding</keyword>
<feature type="compositionally biased region" description="Low complexity" evidence="10">
    <location>
        <begin position="248"/>
        <end position="260"/>
    </location>
</feature>
<evidence type="ECO:0000313" key="13">
    <source>
        <dbReference type="Proteomes" id="UP000009328"/>
    </source>
</evidence>
<evidence type="ECO:0000256" key="5">
    <source>
        <dbReference type="ARBA" id="ARBA00022833"/>
    </source>
</evidence>
<feature type="domain" description="C2H2-type" evidence="11">
    <location>
        <begin position="631"/>
        <end position="658"/>
    </location>
</feature>
<dbReference type="GO" id="GO:0071248">
    <property type="term" value="P:cellular response to metal ion"/>
    <property type="evidence" value="ECO:0007669"/>
    <property type="project" value="UniProtKB-ARBA"/>
</dbReference>
<dbReference type="eggNOG" id="KOG1721">
    <property type="taxonomic scope" value="Eukaryota"/>
</dbReference>
<name>K0KLP0_WICCF</name>
<evidence type="ECO:0000256" key="1">
    <source>
        <dbReference type="ARBA" id="ARBA00004123"/>
    </source>
</evidence>
<feature type="region of interest" description="Disordered" evidence="10">
    <location>
        <begin position="475"/>
        <end position="597"/>
    </location>
</feature>
<sequence length="763" mass="84135">MPNYNIKAETSDEFTYDNGNLNHNNNNNNQGTESFDQFVNFSPSSTTNLNSPIGLSQFLPSNSSNTFPNFNQKMYGGQNVQHLSQQQLHPQTQIQIQQAQQAQAQAKAQATQNVSNSGLNPISNQQQPNLSIQTQIPVVQPSQHSPVPGFKLDYNLHKANSHTDLTLNTQQTSSSSSIPQQQQHHHQHQQQHQQHQHQQNQGQSSHIQQTDDVSLFLDELNMLNSPTNVLSVNNQLRNFGNFGDQFYPQQQNSNNNSPIQLNTPNLTHLNSNGSQSQSNHSYTSPPPMIISTPPQDEISKRSNHNHNLSNTSQQQQSYVPSTLEQQSLQYSSSSTQGLMDPQFNGGIGGNSGAFLQAQTSNDSSNLLAPDFGSAAFQGLRTSPSNSALSDLSSVGGSPYLSAYSPSHFGVDDDVLSQTGGFLDVQNDFNDVNGSNSNEIDLLSNQFNRLTEENLQTNNLMSQPSPVTISIDAAPEEASKKTPSLFSSNRSSPNNSPNHSRANSNSSQNMKSGHYANLLSPNDGSPSDLLKPEDQQHSNMRQGRQRRQSRSRSNSTSRTTGGTSPGGGATSDRSRSLSQNREKMLELASPNQSNRRVQKHPSIYACHLCDKRFTRPYNLKSHLRTHTDERPFVCTVCGKAFARQHDRKRHEDLHSGKKRYECRGFLADGKTPWGCGKKFARTDALGRHFKTEAGKECIRPLVEEHEREKAKSVAEGGNGDNLTVPKLEVNNSQFPDGLYQQFPGLFNGGNSPNSGISDNGSDFE</sequence>
<dbReference type="EMBL" id="CAIF01000034">
    <property type="protein sequence ID" value="CCH42038.1"/>
    <property type="molecule type" value="Genomic_DNA"/>
</dbReference>
<feature type="compositionally biased region" description="Low complexity" evidence="10">
    <location>
        <begin position="486"/>
        <end position="506"/>
    </location>
</feature>
<accession>K0KLP0</accession>
<dbReference type="PROSITE" id="PS50157">
    <property type="entry name" value="ZINC_FINGER_C2H2_2"/>
    <property type="match status" value="3"/>
</dbReference>
<evidence type="ECO:0000256" key="8">
    <source>
        <dbReference type="ARBA" id="ARBA00023242"/>
    </source>
</evidence>
<feature type="region of interest" description="Disordered" evidence="10">
    <location>
        <begin position="168"/>
        <end position="208"/>
    </location>
</feature>
<feature type="region of interest" description="Disordered" evidence="10">
    <location>
        <begin position="243"/>
        <end position="335"/>
    </location>
</feature>
<evidence type="ECO:0000256" key="3">
    <source>
        <dbReference type="ARBA" id="ARBA00022737"/>
    </source>
</evidence>
<dbReference type="InterPro" id="IPR036236">
    <property type="entry name" value="Znf_C2H2_sf"/>
</dbReference>
<organism evidence="12 13">
    <name type="scientific">Wickerhamomyces ciferrii (strain ATCC 14091 / BCRC 22168 / CBS 111 / JCM 3599 / NBRC 0793 / NRRL Y-1031 F-60-10)</name>
    <name type="common">Yeast</name>
    <name type="synonym">Pichia ciferrii</name>
    <dbReference type="NCBI Taxonomy" id="1206466"/>
    <lineage>
        <taxon>Eukaryota</taxon>
        <taxon>Fungi</taxon>
        <taxon>Dikarya</taxon>
        <taxon>Ascomycota</taxon>
        <taxon>Saccharomycotina</taxon>
        <taxon>Saccharomycetes</taxon>
        <taxon>Phaffomycetales</taxon>
        <taxon>Wickerhamomycetaceae</taxon>
        <taxon>Wickerhamomyces</taxon>
    </lineage>
</organism>
<feature type="compositionally biased region" description="Polar residues" evidence="10">
    <location>
        <begin position="113"/>
        <end position="126"/>
    </location>
</feature>
<dbReference type="SUPFAM" id="SSF57667">
    <property type="entry name" value="beta-beta-alpha zinc fingers"/>
    <property type="match status" value="1"/>
</dbReference>
<evidence type="ECO:0000256" key="9">
    <source>
        <dbReference type="PROSITE-ProRule" id="PRU00042"/>
    </source>
</evidence>
<evidence type="ECO:0000256" key="2">
    <source>
        <dbReference type="ARBA" id="ARBA00022723"/>
    </source>
</evidence>
<dbReference type="Pfam" id="PF00096">
    <property type="entry name" value="zf-C2H2"/>
    <property type="match status" value="2"/>
</dbReference>
<evidence type="ECO:0000256" key="4">
    <source>
        <dbReference type="ARBA" id="ARBA00022771"/>
    </source>
</evidence>
<keyword evidence="8" id="KW-0539">Nucleus</keyword>
<dbReference type="FunFam" id="3.30.160.60:FF:000100">
    <property type="entry name" value="Zinc finger 45-like"/>
    <property type="match status" value="1"/>
</dbReference>
<evidence type="ECO:0000256" key="7">
    <source>
        <dbReference type="ARBA" id="ARBA00023163"/>
    </source>
</evidence>
<dbReference type="AlphaFoldDB" id="K0KLP0"/>
<feature type="compositionally biased region" description="Basic and acidic residues" evidence="10">
    <location>
        <begin position="571"/>
        <end position="584"/>
    </location>
</feature>
<feature type="compositionally biased region" description="Low complexity" evidence="10">
    <location>
        <begin position="270"/>
        <end position="294"/>
    </location>
</feature>
<feature type="region of interest" description="Disordered" evidence="10">
    <location>
        <begin position="107"/>
        <end position="126"/>
    </location>
</feature>
<comment type="caution">
    <text evidence="12">The sequence shown here is derived from an EMBL/GenBank/DDBJ whole genome shotgun (WGS) entry which is preliminary data.</text>
</comment>
<feature type="compositionally biased region" description="Low complexity" evidence="10">
    <location>
        <begin position="321"/>
        <end position="335"/>
    </location>
</feature>
<keyword evidence="3" id="KW-0677">Repeat</keyword>
<dbReference type="PANTHER" id="PTHR24388:SF54">
    <property type="entry name" value="PROTEIN ESCARGOT"/>
    <property type="match status" value="1"/>
</dbReference>
<keyword evidence="6" id="KW-0805">Transcription regulation</keyword>
<proteinExistence type="predicted"/>
<dbReference type="SMART" id="SM00355">
    <property type="entry name" value="ZnF_C2H2"/>
    <property type="match status" value="2"/>
</dbReference>
<feature type="domain" description="C2H2-type" evidence="11">
    <location>
        <begin position="659"/>
        <end position="696"/>
    </location>
</feature>
<feature type="compositionally biased region" description="Low complexity" evidence="10">
    <location>
        <begin position="190"/>
        <end position="208"/>
    </location>
</feature>
<feature type="compositionally biased region" description="Polar residues" evidence="10">
    <location>
        <begin position="747"/>
        <end position="763"/>
    </location>
</feature>
<dbReference type="InterPro" id="IPR013087">
    <property type="entry name" value="Znf_C2H2_type"/>
</dbReference>
<reference evidence="12 13" key="1">
    <citation type="journal article" date="2012" name="Eukaryot. Cell">
        <title>Draft genome sequence of Wickerhamomyces ciferrii NRRL Y-1031 F-60-10.</title>
        <authorList>
            <person name="Schneider J."/>
            <person name="Andrea H."/>
            <person name="Blom J."/>
            <person name="Jaenicke S."/>
            <person name="Ruckert C."/>
            <person name="Schorsch C."/>
            <person name="Szczepanowski R."/>
            <person name="Farwick M."/>
            <person name="Goesmann A."/>
            <person name="Puhler A."/>
            <person name="Schaffer S."/>
            <person name="Tauch A."/>
            <person name="Kohler T."/>
            <person name="Brinkrolf K."/>
        </authorList>
    </citation>
    <scope>NUCLEOTIDE SEQUENCE [LARGE SCALE GENOMIC DNA]</scope>
    <source>
        <strain evidence="13">ATCC 14091 / BCRC 22168 / CBS 111 / JCM 3599 / NBRC 0793 / NRRL Y-1031 F-60-10</strain>
    </source>
</reference>
<keyword evidence="7" id="KW-0804">Transcription</keyword>
<keyword evidence="5" id="KW-0862">Zinc</keyword>
<dbReference type="STRING" id="1206466.K0KLP0"/>
<dbReference type="FunFam" id="3.30.160.60:FF:000181">
    <property type="entry name" value="C2H2 type zinc finger protein"/>
    <property type="match status" value="1"/>
</dbReference>
<evidence type="ECO:0000256" key="6">
    <source>
        <dbReference type="ARBA" id="ARBA00023015"/>
    </source>
</evidence>
<dbReference type="GO" id="GO:0071467">
    <property type="term" value="P:cellular response to pH"/>
    <property type="evidence" value="ECO:0007669"/>
    <property type="project" value="UniProtKB-ARBA"/>
</dbReference>
<dbReference type="PANTHER" id="PTHR24388">
    <property type="entry name" value="ZINC FINGER PROTEIN"/>
    <property type="match status" value="1"/>
</dbReference>
<dbReference type="Proteomes" id="UP000009328">
    <property type="component" value="Unassembled WGS sequence"/>
</dbReference>
<dbReference type="InParanoid" id="K0KLP0"/>
<feature type="compositionally biased region" description="Low complexity" evidence="10">
    <location>
        <begin position="170"/>
        <end position="182"/>
    </location>
</feature>
<dbReference type="InterPro" id="IPR050527">
    <property type="entry name" value="Snail/Krueppel_Znf"/>
</dbReference>
<gene>
    <name evidence="12" type="ORF">BN7_1577</name>
</gene>
<dbReference type="PROSITE" id="PS00028">
    <property type="entry name" value="ZINC_FINGER_C2H2_1"/>
    <property type="match status" value="2"/>
</dbReference>